<protein>
    <submittedName>
        <fullName evidence="6">Uncharacterized protein</fullName>
    </submittedName>
</protein>
<keyword evidence="4" id="KW-0804">Transcription</keyword>
<keyword evidence="3" id="KW-0240">DNA-directed RNA polymerase</keyword>
<evidence type="ECO:0000256" key="5">
    <source>
        <dbReference type="ARBA" id="ARBA00023242"/>
    </source>
</evidence>
<dbReference type="EMBL" id="JAWJWF010000007">
    <property type="protein sequence ID" value="KAK6630875.1"/>
    <property type="molecule type" value="Genomic_DNA"/>
</dbReference>
<dbReference type="InterPro" id="IPR009668">
    <property type="entry name" value="RNA_pol-assoc_fac_A49-like"/>
</dbReference>
<evidence type="ECO:0000256" key="3">
    <source>
        <dbReference type="ARBA" id="ARBA00022478"/>
    </source>
</evidence>
<dbReference type="Pfam" id="PF06870">
    <property type="entry name" value="RNA_pol_I_A49"/>
    <property type="match status" value="1"/>
</dbReference>
<keyword evidence="5" id="KW-0539">Nucleus</keyword>
<evidence type="ECO:0000313" key="7">
    <source>
        <dbReference type="Proteomes" id="UP001359485"/>
    </source>
</evidence>
<evidence type="ECO:0000256" key="2">
    <source>
        <dbReference type="ARBA" id="ARBA00009430"/>
    </source>
</evidence>
<name>A0ABR1AXF7_POLSC</name>
<comment type="subcellular location">
    <subcellularLocation>
        <location evidence="1">Nucleus</location>
        <location evidence="1">Nucleolus</location>
    </subcellularLocation>
</comment>
<evidence type="ECO:0000313" key="6">
    <source>
        <dbReference type="EMBL" id="KAK6630875.1"/>
    </source>
</evidence>
<dbReference type="PANTHER" id="PTHR14440">
    <property type="entry name" value="DNA-DIRECTED RNA POLYMERASE I SUBUNIT RPA49"/>
    <property type="match status" value="1"/>
</dbReference>
<sequence length="396" mass="44675">MLDTETKHSKHTKFGKVTGIYEKQKGRINPVIVNFQNGEITESNAKNFKVTLTPDESGRTKVEVESTEGNMFQEVTFDRPKMRQYIAIRNKITKKVKVIEVDSSLLINSVFAPQKAQEDTTDASDFSKNLMNLSKIFGGKKSFSKLHQKDKLNVSTSLMDEDIKEAARGIKQEEDTDKSLSLRVDEMDSVMELLPPCNRNASKLSEVYILTEVLTEEELLALKDQVRNVGLEKELHDADQYSTFFTLNYEQVKKSNEDLENRIAGLLFAETLIKFLLMPSKQITGKKANFCSFSSIIHSKLLNEFCIRSGSSVSRPFSMRDKIACYIIALTLICCNFQIDLKTLAQASSVHLKRLTRLARVIGAVPMTKDGNCYHLKLPLPAMPKSSAAKGKRKIK</sequence>
<accession>A0ABR1AXF7</accession>
<evidence type="ECO:0000256" key="1">
    <source>
        <dbReference type="ARBA" id="ARBA00004604"/>
    </source>
</evidence>
<proteinExistence type="inferred from homology"/>
<evidence type="ECO:0000256" key="4">
    <source>
        <dbReference type="ARBA" id="ARBA00023163"/>
    </source>
</evidence>
<organism evidence="6 7">
    <name type="scientific">Polyplax serrata</name>
    <name type="common">Common mouse louse</name>
    <dbReference type="NCBI Taxonomy" id="468196"/>
    <lineage>
        <taxon>Eukaryota</taxon>
        <taxon>Metazoa</taxon>
        <taxon>Ecdysozoa</taxon>
        <taxon>Arthropoda</taxon>
        <taxon>Hexapoda</taxon>
        <taxon>Insecta</taxon>
        <taxon>Pterygota</taxon>
        <taxon>Neoptera</taxon>
        <taxon>Paraneoptera</taxon>
        <taxon>Psocodea</taxon>
        <taxon>Troctomorpha</taxon>
        <taxon>Phthiraptera</taxon>
        <taxon>Anoplura</taxon>
        <taxon>Polyplacidae</taxon>
        <taxon>Polyplax</taxon>
    </lineage>
</organism>
<dbReference type="Proteomes" id="UP001359485">
    <property type="component" value="Unassembled WGS sequence"/>
</dbReference>
<reference evidence="6 7" key="1">
    <citation type="submission" date="2023-09" db="EMBL/GenBank/DDBJ databases">
        <title>Genomes of two closely related lineages of the louse Polyplax serrata with different host specificities.</title>
        <authorList>
            <person name="Martinu J."/>
            <person name="Tarabai H."/>
            <person name="Stefka J."/>
            <person name="Hypsa V."/>
        </authorList>
    </citation>
    <scope>NUCLEOTIDE SEQUENCE [LARGE SCALE GENOMIC DNA]</scope>
    <source>
        <strain evidence="6">98ZLc_SE</strain>
    </source>
</reference>
<comment type="caution">
    <text evidence="6">The sequence shown here is derived from an EMBL/GenBank/DDBJ whole genome shotgun (WGS) entry which is preliminary data.</text>
</comment>
<keyword evidence="7" id="KW-1185">Reference proteome</keyword>
<gene>
    <name evidence="6" type="ORF">RUM44_003045</name>
</gene>
<comment type="similarity">
    <text evidence="2">Belongs to the eukaryotic RPA49/POLR1E RNA polymerase subunit family.</text>
</comment>